<gene>
    <name evidence="3" type="ORF">EM848_11245</name>
    <name evidence="2" type="ORF">EMO90_06570</name>
</gene>
<evidence type="ECO:0000313" key="3">
    <source>
        <dbReference type="EMBL" id="KAA8821233.1"/>
    </source>
</evidence>
<reference evidence="4 5" key="1">
    <citation type="journal article" date="2019" name="Syst. Appl. Microbiol.">
        <title>Characterization of Bifidobacterium species in feaces of the Egyptian fruit bat: Description of B. vespertilionis sp. nov. and B. rousetti sp. nov.</title>
        <authorList>
            <person name="Modesto M."/>
            <person name="Satti M."/>
            <person name="Watanabe K."/>
            <person name="Puglisi E."/>
            <person name="Morelli L."/>
            <person name="Huang C.-H."/>
            <person name="Liou J.-S."/>
            <person name="Miyashita M."/>
            <person name="Tamura T."/>
            <person name="Saito S."/>
            <person name="Mori K."/>
            <person name="Huang L."/>
            <person name="Sciavilla P."/>
            <person name="Sandri C."/>
            <person name="Spiezio C."/>
            <person name="Vitali F."/>
            <person name="Cavalieri D."/>
            <person name="Perpetuini G."/>
            <person name="Tofalo R."/>
            <person name="Bonetti A."/>
            <person name="Arita M."/>
            <person name="Mattarelli P."/>
        </authorList>
    </citation>
    <scope>NUCLEOTIDE SEQUENCE [LARGE SCALE GENOMIC DNA]</scope>
    <source>
        <strain evidence="2 5">RST16</strain>
        <strain evidence="3 4">RST8</strain>
    </source>
</reference>
<evidence type="ECO:0000313" key="4">
    <source>
        <dbReference type="Proteomes" id="UP000345527"/>
    </source>
</evidence>
<dbReference type="EMBL" id="RZNZ01000007">
    <property type="protein sequence ID" value="KAA8820844.1"/>
    <property type="molecule type" value="Genomic_DNA"/>
</dbReference>
<accession>A0A5J5DWU3</accession>
<keyword evidence="5" id="KW-1185">Reference proteome</keyword>
<dbReference type="OrthoDB" id="3173471at2"/>
<evidence type="ECO:0008006" key="6">
    <source>
        <dbReference type="Google" id="ProtNLM"/>
    </source>
</evidence>
<dbReference type="Proteomes" id="UP000345527">
    <property type="component" value="Unassembled WGS sequence"/>
</dbReference>
<name>A0A5J5DWU3_9BIFI</name>
<feature type="compositionally biased region" description="Basic residues" evidence="1">
    <location>
        <begin position="241"/>
        <end position="255"/>
    </location>
</feature>
<dbReference type="Gene3D" id="3.40.960.10">
    <property type="entry name" value="VSR Endonuclease"/>
    <property type="match status" value="1"/>
</dbReference>
<evidence type="ECO:0000313" key="2">
    <source>
        <dbReference type="EMBL" id="KAA8820844.1"/>
    </source>
</evidence>
<dbReference type="Proteomes" id="UP000374630">
    <property type="component" value="Unassembled WGS sequence"/>
</dbReference>
<organism evidence="3 4">
    <name type="scientific">Bifidobacterium vespertilionis</name>
    <dbReference type="NCBI Taxonomy" id="2562524"/>
    <lineage>
        <taxon>Bacteria</taxon>
        <taxon>Bacillati</taxon>
        <taxon>Actinomycetota</taxon>
        <taxon>Actinomycetes</taxon>
        <taxon>Bifidobacteriales</taxon>
        <taxon>Bifidobacteriaceae</taxon>
        <taxon>Bifidobacterium</taxon>
    </lineage>
</organism>
<comment type="caution">
    <text evidence="3">The sequence shown here is derived from an EMBL/GenBank/DDBJ whole genome shotgun (WGS) entry which is preliminary data.</text>
</comment>
<proteinExistence type="predicted"/>
<feature type="region of interest" description="Disordered" evidence="1">
    <location>
        <begin position="236"/>
        <end position="265"/>
    </location>
</feature>
<evidence type="ECO:0000313" key="5">
    <source>
        <dbReference type="Proteomes" id="UP000374630"/>
    </source>
</evidence>
<dbReference type="AlphaFoldDB" id="A0A5J5DWU3"/>
<dbReference type="EMBL" id="RZOA01000032">
    <property type="protein sequence ID" value="KAA8821233.1"/>
    <property type="molecule type" value="Genomic_DNA"/>
</dbReference>
<protein>
    <recommendedName>
        <fullName evidence="6">DUF559 domain-containing protein</fullName>
    </recommendedName>
</protein>
<sequence>MLYTDRAQRPKRTGTRYLKLPESLRSQPNITYLHGETVITCTHPLVTWAVLAPFLTQTEVIVLADAMLRAACRAVGSNGTELTKERLSDFLSNVGDFPGIDKCRAALAFLTTPTDSTMECRTLLAFLRHGLPYPIVHWQTRITNPEALVTSDLAYPDQLVVVEYDGDAHRQDKRQYRWDERKRQALRAQGHTVIVAFADDVLTERGRLALARKVAQALGMELPGKPLPPYRALMEDDRRAHDRNRQRRCRARRRGGSGATGTTQA</sequence>
<evidence type="ECO:0000256" key="1">
    <source>
        <dbReference type="SAM" id="MobiDB-lite"/>
    </source>
</evidence>